<keyword evidence="3" id="KW-1185">Reference proteome</keyword>
<name>A0A511ZBM9_9BACL</name>
<accession>A0A511ZBM9</accession>
<comment type="caution">
    <text evidence="2">The sequence shown here is derived from an EMBL/GenBank/DDBJ whole genome shotgun (WGS) entry which is preliminary data.</text>
</comment>
<keyword evidence="1" id="KW-0472">Membrane</keyword>
<gene>
    <name evidence="2" type="ORF">SLU01_31560</name>
</gene>
<reference evidence="2 3" key="1">
    <citation type="submission" date="2019-07" db="EMBL/GenBank/DDBJ databases">
        <title>Whole genome shotgun sequence of Sporosarcina luteola NBRC 105378.</title>
        <authorList>
            <person name="Hosoyama A."/>
            <person name="Uohara A."/>
            <person name="Ohji S."/>
            <person name="Ichikawa N."/>
        </authorList>
    </citation>
    <scope>NUCLEOTIDE SEQUENCE [LARGE SCALE GENOMIC DNA]</scope>
    <source>
        <strain evidence="2 3">NBRC 105378</strain>
    </source>
</reference>
<dbReference type="Proteomes" id="UP000321901">
    <property type="component" value="Unassembled WGS sequence"/>
</dbReference>
<dbReference type="EMBL" id="BJYL01000049">
    <property type="protein sequence ID" value="GEN84844.1"/>
    <property type="molecule type" value="Genomic_DNA"/>
</dbReference>
<sequence length="94" mass="10318">MFTEYPIVHTNIWDAFWAVPVVLVIVLAAKWLFGVKSSWLSSIATVSALLLSVFVSHRGNLAAGIFMGFFYSGAAIGIIYSIKQSYLAIVQVSF</sequence>
<evidence type="ECO:0000313" key="2">
    <source>
        <dbReference type="EMBL" id="GEN84844.1"/>
    </source>
</evidence>
<proteinExistence type="predicted"/>
<keyword evidence="1" id="KW-0812">Transmembrane</keyword>
<feature type="transmembrane region" description="Helical" evidence="1">
    <location>
        <begin position="39"/>
        <end position="55"/>
    </location>
</feature>
<feature type="transmembrane region" description="Helical" evidence="1">
    <location>
        <begin position="61"/>
        <end position="82"/>
    </location>
</feature>
<protein>
    <submittedName>
        <fullName evidence="2">Uncharacterized protein</fullName>
    </submittedName>
</protein>
<evidence type="ECO:0000256" key="1">
    <source>
        <dbReference type="SAM" id="Phobius"/>
    </source>
</evidence>
<evidence type="ECO:0000313" key="3">
    <source>
        <dbReference type="Proteomes" id="UP000321901"/>
    </source>
</evidence>
<keyword evidence="1" id="KW-1133">Transmembrane helix</keyword>
<dbReference type="AlphaFoldDB" id="A0A511ZBM9"/>
<organism evidence="2 3">
    <name type="scientific">Sporosarcina luteola</name>
    <dbReference type="NCBI Taxonomy" id="582850"/>
    <lineage>
        <taxon>Bacteria</taxon>
        <taxon>Bacillati</taxon>
        <taxon>Bacillota</taxon>
        <taxon>Bacilli</taxon>
        <taxon>Bacillales</taxon>
        <taxon>Caryophanaceae</taxon>
        <taxon>Sporosarcina</taxon>
    </lineage>
</organism>
<feature type="transmembrane region" description="Helical" evidence="1">
    <location>
        <begin position="12"/>
        <end position="32"/>
    </location>
</feature>
<dbReference type="RefSeq" id="WP_170232732.1">
    <property type="nucleotide sequence ID" value="NZ_BJYL01000049.1"/>
</dbReference>